<dbReference type="AlphaFoldDB" id="A0A0R1TL87"/>
<gene>
    <name evidence="1" type="ORF">FC36_GL002100</name>
</gene>
<evidence type="ECO:0000313" key="1">
    <source>
        <dbReference type="EMBL" id="KRL80644.1"/>
    </source>
</evidence>
<reference evidence="1 2" key="1">
    <citation type="journal article" date="2015" name="Genome Announc.">
        <title>Expanding the biotechnology potential of lactobacilli through comparative genomics of 213 strains and associated genera.</title>
        <authorList>
            <person name="Sun Z."/>
            <person name="Harris H.M."/>
            <person name="McCann A."/>
            <person name="Guo C."/>
            <person name="Argimon S."/>
            <person name="Zhang W."/>
            <person name="Yang X."/>
            <person name="Jeffery I.B."/>
            <person name="Cooney J.C."/>
            <person name="Kagawa T.F."/>
            <person name="Liu W."/>
            <person name="Song Y."/>
            <person name="Salvetti E."/>
            <person name="Wrobel A."/>
            <person name="Rasinkangas P."/>
            <person name="Parkhill J."/>
            <person name="Rea M.C."/>
            <person name="O'Sullivan O."/>
            <person name="Ritari J."/>
            <person name="Douillard F.P."/>
            <person name="Paul Ross R."/>
            <person name="Yang R."/>
            <person name="Briner A.E."/>
            <person name="Felis G.E."/>
            <person name="de Vos W.M."/>
            <person name="Barrangou R."/>
            <person name="Klaenhammer T.R."/>
            <person name="Caufield P.W."/>
            <person name="Cui Y."/>
            <person name="Zhang H."/>
            <person name="O'Toole P.W."/>
        </authorList>
    </citation>
    <scope>NUCLEOTIDE SEQUENCE [LARGE SCALE GENOMIC DNA]</scope>
    <source>
        <strain evidence="1 2">DSM 15833</strain>
    </source>
</reference>
<name>A0A0R1TL87_9LACO</name>
<protein>
    <submittedName>
        <fullName evidence="1">Uncharacterized protein</fullName>
    </submittedName>
</protein>
<proteinExistence type="predicted"/>
<dbReference type="RefSeq" id="WP_025021102.1">
    <property type="nucleotide sequence ID" value="NZ_AZFH01000052.1"/>
</dbReference>
<organism evidence="1 2">
    <name type="scientific">Ligilactobacillus equi DSM 15833 = JCM 10991</name>
    <dbReference type="NCBI Taxonomy" id="1423740"/>
    <lineage>
        <taxon>Bacteria</taxon>
        <taxon>Bacillati</taxon>
        <taxon>Bacillota</taxon>
        <taxon>Bacilli</taxon>
        <taxon>Lactobacillales</taxon>
        <taxon>Lactobacillaceae</taxon>
        <taxon>Ligilactobacillus</taxon>
    </lineage>
</organism>
<dbReference type="Proteomes" id="UP000051048">
    <property type="component" value="Unassembled WGS sequence"/>
</dbReference>
<sequence>MIKKLLNWLFSKGEEEKPVSEETWRGHLEEKIDHNRNLIELEKSKENPDYKWINQLKREIEGWEKELRSGNFKGYY</sequence>
<dbReference type="PATRIC" id="fig|1423740.3.peg.2280"/>
<comment type="caution">
    <text evidence="1">The sequence shown here is derived from an EMBL/GenBank/DDBJ whole genome shotgun (WGS) entry which is preliminary data.</text>
</comment>
<accession>A0A0R1TL87</accession>
<dbReference type="EMBL" id="AZFH01000052">
    <property type="protein sequence ID" value="KRL80644.1"/>
    <property type="molecule type" value="Genomic_DNA"/>
</dbReference>
<evidence type="ECO:0000313" key="2">
    <source>
        <dbReference type="Proteomes" id="UP000051048"/>
    </source>
</evidence>